<organism evidence="1 2">
    <name type="scientific">Morococcus cerebrosus</name>
    <dbReference type="NCBI Taxonomy" id="1056807"/>
    <lineage>
        <taxon>Bacteria</taxon>
        <taxon>Pseudomonadati</taxon>
        <taxon>Pseudomonadota</taxon>
        <taxon>Betaproteobacteria</taxon>
        <taxon>Neisseriales</taxon>
        <taxon>Neisseriaceae</taxon>
        <taxon>Morococcus</taxon>
    </lineage>
</organism>
<accession>A0A0C1E3T0</accession>
<dbReference type="AlphaFoldDB" id="A0A0C1E3T0"/>
<gene>
    <name evidence="1" type="ORF">MCC93_20370</name>
</gene>
<sequence length="53" mass="5742">MISDDLTPAVAWAPPTKKITLFIARLGNQAINPVGKAHATIRGRYCRALPVAR</sequence>
<name>A0A0C1E3T0_9NEIS</name>
<proteinExistence type="predicted"/>
<protein>
    <submittedName>
        <fullName evidence="1">Uncharacterized protein</fullName>
    </submittedName>
</protein>
<reference evidence="1 2" key="1">
    <citation type="submission" date="2014-12" db="EMBL/GenBank/DDBJ databases">
        <title>Genome sequence of Morococcus cerebrosus.</title>
        <authorList>
            <person name="Shin S.-K."/>
            <person name="Yi H."/>
        </authorList>
    </citation>
    <scope>NUCLEOTIDE SEQUENCE [LARGE SCALE GENOMIC DNA]</scope>
    <source>
        <strain evidence="1 2">CIP 81.93</strain>
    </source>
</reference>
<dbReference type="Proteomes" id="UP000031390">
    <property type="component" value="Unassembled WGS sequence"/>
</dbReference>
<evidence type="ECO:0000313" key="1">
    <source>
        <dbReference type="EMBL" id="KIC06524.1"/>
    </source>
</evidence>
<evidence type="ECO:0000313" key="2">
    <source>
        <dbReference type="Proteomes" id="UP000031390"/>
    </source>
</evidence>
<comment type="caution">
    <text evidence="1">The sequence shown here is derived from an EMBL/GenBank/DDBJ whole genome shotgun (WGS) entry which is preliminary data.</text>
</comment>
<dbReference type="EMBL" id="JUFZ01000099">
    <property type="protein sequence ID" value="KIC06524.1"/>
    <property type="molecule type" value="Genomic_DNA"/>
</dbReference>
<dbReference type="RefSeq" id="WP_156122146.1">
    <property type="nucleotide sequence ID" value="NZ_JUFZ01000099.1"/>
</dbReference>